<dbReference type="CDD" id="cd04435">
    <property type="entry name" value="DEP_fRom2"/>
    <property type="match status" value="1"/>
</dbReference>
<accession>A0A9P6EBJ1</accession>
<dbReference type="PROSITE" id="PS50219">
    <property type="entry name" value="CNH"/>
    <property type="match status" value="1"/>
</dbReference>
<feature type="compositionally biased region" description="Polar residues" evidence="3">
    <location>
        <begin position="74"/>
        <end position="110"/>
    </location>
</feature>
<dbReference type="Pfam" id="PF00621">
    <property type="entry name" value="RhoGEF"/>
    <property type="match status" value="2"/>
</dbReference>
<feature type="domain" description="PH" evidence="4">
    <location>
        <begin position="1090"/>
        <end position="1223"/>
    </location>
</feature>
<feature type="domain" description="DH" evidence="5">
    <location>
        <begin position="864"/>
        <end position="1055"/>
    </location>
</feature>
<dbReference type="InterPro" id="IPR011993">
    <property type="entry name" value="PH-like_dom_sf"/>
</dbReference>
<gene>
    <name evidence="7" type="ORF">CPB83DRAFT_885233</name>
</gene>
<name>A0A9P6EBJ1_9AGAR</name>
<dbReference type="PROSITE" id="PS50003">
    <property type="entry name" value="PH_DOMAIN"/>
    <property type="match status" value="1"/>
</dbReference>
<dbReference type="GO" id="GO:0005085">
    <property type="term" value="F:guanyl-nucleotide exchange factor activity"/>
    <property type="evidence" value="ECO:0007669"/>
    <property type="project" value="UniProtKB-KW"/>
</dbReference>
<evidence type="ECO:0000256" key="1">
    <source>
        <dbReference type="ARBA" id="ARBA00022553"/>
    </source>
</evidence>
<dbReference type="SUPFAM" id="SSF50729">
    <property type="entry name" value="PH domain-like"/>
    <property type="match status" value="1"/>
</dbReference>
<evidence type="ECO:0000256" key="3">
    <source>
        <dbReference type="SAM" id="MobiDB-lite"/>
    </source>
</evidence>
<evidence type="ECO:0000313" key="7">
    <source>
        <dbReference type="EMBL" id="KAF9525942.1"/>
    </source>
</evidence>
<dbReference type="Pfam" id="PF15405">
    <property type="entry name" value="PH_5"/>
    <property type="match status" value="1"/>
</dbReference>
<dbReference type="Gene3D" id="2.30.29.30">
    <property type="entry name" value="Pleckstrin-homology domain (PH domain)/Phosphotyrosine-binding domain (PTB)"/>
    <property type="match status" value="1"/>
</dbReference>
<comment type="caution">
    <text evidence="7">The sequence shown here is derived from an EMBL/GenBank/DDBJ whole genome shotgun (WGS) entry which is preliminary data.</text>
</comment>
<dbReference type="InterPro" id="IPR001849">
    <property type="entry name" value="PH_domain"/>
</dbReference>
<dbReference type="PROSITE" id="PS50010">
    <property type="entry name" value="DH_2"/>
    <property type="match status" value="2"/>
</dbReference>
<feature type="compositionally biased region" description="Basic and acidic residues" evidence="3">
    <location>
        <begin position="193"/>
        <end position="205"/>
    </location>
</feature>
<evidence type="ECO:0000259" key="4">
    <source>
        <dbReference type="PROSITE" id="PS50003"/>
    </source>
</evidence>
<dbReference type="SMART" id="SM00233">
    <property type="entry name" value="PH"/>
    <property type="match status" value="1"/>
</dbReference>
<proteinExistence type="predicted"/>
<keyword evidence="8" id="KW-1185">Reference proteome</keyword>
<dbReference type="InterPro" id="IPR052233">
    <property type="entry name" value="Rho-type_GEFs"/>
</dbReference>
<dbReference type="Pfam" id="PF00780">
    <property type="entry name" value="CNH"/>
    <property type="match status" value="1"/>
</dbReference>
<dbReference type="Proteomes" id="UP000807306">
    <property type="component" value="Unassembled WGS sequence"/>
</dbReference>
<feature type="region of interest" description="Disordered" evidence="3">
    <location>
        <begin position="381"/>
        <end position="442"/>
    </location>
</feature>
<sequence>MFVTVPCRVIAITAMYSSSASGARPTSPVEEDLQNLYNEVWAVFAEETPQQSSERDLENIYNGYTDESDPPPVMSTNNLSQPHSQSSRSVTPSRYPIQTNNPPASPTKVSPTRRRLPPTPGEATAPASFAMPEPEPYYSPSTSKPSTGPAYSYVPSHEGIRRNDTFESTSSSSSGGRRLPQEPPHSNGSRPPYGEKRMRESDYLSHHNSTNSQTSYSSSGSLASYSTKATSITGDGYGRPPGASGPALPPKPSAYRAEQPETRYHYPSSYNNYDQGSSLDGYPHQESVQPTPNHSHAPPKPPPPPPKPSNYMGDFSLEPIQLAPFSDFNLNKTDSPARNSFNSQESYQRPPEVNPYINPAAGSSNIPTIADPRVDDWDPTTIYADGRAGTYIQDDDTETAGPSDMTRRPSDLLHSLATYDHEPLDLKEPSQDDDGYWEDEDEDDETRFVNFSLLSHIAMQLRDKVPRGTHVKGSIPYPRAFTGKDIVSTIQTQIQRELAINHGVSTNDRRVAHQVARSLQSQLFFYEVEWGSRALQDGVEDVYMFLDDAEGAGSDGMNEREELPTGVITMLTRCYSPSCGEGVPCYSYTCPRKGNSLLGPLPVVAETPAGPKEEEWSRLVDPVALQSLPQAEINRQSIIHKLITREEQYLQDLDLVESVFIKPLRAAEPPIMPPHQVEDLIDDIFGNILDLRETNRRLLEVLYVRQREEGPIIQRIGDIFLQAAAEFRYAYPTYIGHYPVSEKRLKEELESNNAFRLFLEQCSRQQTSRSGDSPRLDLKHFLNRPSEHLQKYPVLLEAVHNETADESSDNEFLVEAVDAIRKLQSAAQLRTFQAAMGKGTPGKWEWHDLVPTEIREKYPKKEQKRQQVIFELIKGEMAYVKDLENIKYIYIMPLRKAEPPIIARDRLEDFIDEVFHNYMDLFEHHKRLVDKLHEIQRDQHPMINSVTAALYDAALNWREAYMEYIPNYPIAAYRIDDEMANNLAFKTFVDQCVRHPDAHRLDMKNFVNRPIPRLLRYELLLKGIMEESPEGHEDIDTIPNVIEIVKSLGKETEPGVTSAKTKVELWRYNSNLTFKQGEAVDMDLLDKNRQLIHSGKLLRQPESGLEWNGWSELQVLLFDNYLVMTKPKDKDNVTKYQVNRRPVPLDLLSLVNFTDPPTQRGTGLLRPFGGQTPAISPDNATDSRYVYPLTLHHNGRTGGPYILYAESAQIRSEWKAKLEEALGLRKVVQESNKVFEIEYLSRDTFIMPSLAVGANGPTWNQDNQFTGKVTCSVPFNTPDGRALVAIGCSEGVWIGFRHDPKSMRRVLLLKMVTQCAMLEEFGIFLVLADKALFAYHIEALVPTPTQAAHASQAMPQKISGTKDVHFFSVGKLQGRTLVVYMKKKAMDSIFRVLEPVGDKINERVKSAAGFGSRLGFRSAKSEWFRVYRDFFLPSDSFDVIFLKARIAILCAKGFEIMNLVDFGSITLPQKEDPKHAQTLKRCENARPIGMFRSTEEEFLLCYDEFGLYVDKHGDPSRSANTIEWEGTAERAAFHSPYVLLFDPRFIEIRHIETGRLAQIISGTDIRCTWDGRGGIPHPNIPLDPADEAQEAQVHFVMNSTDPVAGTRSKNIVQHWKRQSQQPQVNFLHGRQTLLLIKMVILLLLHRLTNTQIPTPLLHHNSFMTPVSLNNMATPLSNNLMPHLNLQFTTLMPTLQDIHNSLLCFILNLTACHKVMPLNILEEDIPRTWRQPLNMT</sequence>
<dbReference type="PANTHER" id="PTHR46572:SF1">
    <property type="entry name" value="RHO1 GUANINE NUCLEOTIDE EXCHANGE FACTOR TUS1"/>
    <property type="match status" value="1"/>
</dbReference>
<organism evidence="7 8">
    <name type="scientific">Crepidotus variabilis</name>
    <dbReference type="NCBI Taxonomy" id="179855"/>
    <lineage>
        <taxon>Eukaryota</taxon>
        <taxon>Fungi</taxon>
        <taxon>Dikarya</taxon>
        <taxon>Basidiomycota</taxon>
        <taxon>Agaricomycotina</taxon>
        <taxon>Agaricomycetes</taxon>
        <taxon>Agaricomycetidae</taxon>
        <taxon>Agaricales</taxon>
        <taxon>Agaricineae</taxon>
        <taxon>Crepidotaceae</taxon>
        <taxon>Crepidotus</taxon>
    </lineage>
</organism>
<feature type="compositionally biased region" description="Polar residues" evidence="3">
    <location>
        <begin position="268"/>
        <end position="278"/>
    </location>
</feature>
<feature type="compositionally biased region" description="Basic and acidic residues" evidence="3">
    <location>
        <begin position="419"/>
        <end position="430"/>
    </location>
</feature>
<keyword evidence="1" id="KW-0597">Phosphoprotein</keyword>
<feature type="compositionally biased region" description="Polar residues" evidence="3">
    <location>
        <begin position="328"/>
        <end position="347"/>
    </location>
</feature>
<dbReference type="SMART" id="SM00325">
    <property type="entry name" value="RhoGEF"/>
    <property type="match status" value="2"/>
</dbReference>
<dbReference type="SUPFAM" id="SSF48065">
    <property type="entry name" value="DBL homology domain (DH-domain)"/>
    <property type="match status" value="2"/>
</dbReference>
<dbReference type="CDD" id="cd00160">
    <property type="entry name" value="RhoGEF"/>
    <property type="match status" value="2"/>
</dbReference>
<feature type="region of interest" description="Disordered" evidence="3">
    <location>
        <begin position="61"/>
        <end position="315"/>
    </location>
</feature>
<dbReference type="SMART" id="SM00036">
    <property type="entry name" value="CNH"/>
    <property type="match status" value="1"/>
</dbReference>
<dbReference type="InterPro" id="IPR001180">
    <property type="entry name" value="CNH_dom"/>
</dbReference>
<dbReference type="PANTHER" id="PTHR46572">
    <property type="entry name" value="RHO1 GDP-GTP EXCHANGE PROTEIN 1-RELATED"/>
    <property type="match status" value="1"/>
</dbReference>
<dbReference type="EMBL" id="MU157877">
    <property type="protein sequence ID" value="KAF9525942.1"/>
    <property type="molecule type" value="Genomic_DNA"/>
</dbReference>
<dbReference type="InterPro" id="IPR000219">
    <property type="entry name" value="DH_dom"/>
</dbReference>
<dbReference type="Gene3D" id="1.20.900.10">
    <property type="entry name" value="Dbl homology (DH) domain"/>
    <property type="match status" value="2"/>
</dbReference>
<keyword evidence="2" id="KW-0344">Guanine-nucleotide releasing factor</keyword>
<feature type="region of interest" description="Disordered" evidence="3">
    <location>
        <begin position="327"/>
        <end position="353"/>
    </location>
</feature>
<reference evidence="7" key="1">
    <citation type="submission" date="2020-11" db="EMBL/GenBank/DDBJ databases">
        <authorList>
            <consortium name="DOE Joint Genome Institute"/>
            <person name="Ahrendt S."/>
            <person name="Riley R."/>
            <person name="Andreopoulos W."/>
            <person name="Labutti K."/>
            <person name="Pangilinan J."/>
            <person name="Ruiz-Duenas F.J."/>
            <person name="Barrasa J.M."/>
            <person name="Sanchez-Garcia M."/>
            <person name="Camarero S."/>
            <person name="Miyauchi S."/>
            <person name="Serrano A."/>
            <person name="Linde D."/>
            <person name="Babiker R."/>
            <person name="Drula E."/>
            <person name="Ayuso-Fernandez I."/>
            <person name="Pacheco R."/>
            <person name="Padilla G."/>
            <person name="Ferreira P."/>
            <person name="Barriuso J."/>
            <person name="Kellner H."/>
            <person name="Castanera R."/>
            <person name="Alfaro M."/>
            <person name="Ramirez L."/>
            <person name="Pisabarro A.G."/>
            <person name="Kuo A."/>
            <person name="Tritt A."/>
            <person name="Lipzen A."/>
            <person name="He G."/>
            <person name="Yan M."/>
            <person name="Ng V."/>
            <person name="Cullen D."/>
            <person name="Martin F."/>
            <person name="Rosso M.-N."/>
            <person name="Henrissat B."/>
            <person name="Hibbett D."/>
            <person name="Martinez A.T."/>
            <person name="Grigoriev I.V."/>
        </authorList>
    </citation>
    <scope>NUCLEOTIDE SEQUENCE</scope>
    <source>
        <strain evidence="7">CBS 506.95</strain>
    </source>
</reference>
<feature type="compositionally biased region" description="Pro residues" evidence="3">
    <location>
        <begin position="298"/>
        <end position="308"/>
    </location>
</feature>
<evidence type="ECO:0000313" key="8">
    <source>
        <dbReference type="Proteomes" id="UP000807306"/>
    </source>
</evidence>
<feature type="compositionally biased region" description="Acidic residues" evidence="3">
    <location>
        <begin position="431"/>
        <end position="442"/>
    </location>
</feature>
<feature type="domain" description="DH" evidence="5">
    <location>
        <begin position="634"/>
        <end position="830"/>
    </location>
</feature>
<feature type="compositionally biased region" description="Low complexity" evidence="3">
    <location>
        <begin position="136"/>
        <end position="149"/>
    </location>
</feature>
<protein>
    <submittedName>
        <fullName evidence="7">CNH domain-containing protein</fullName>
    </submittedName>
</protein>
<evidence type="ECO:0000256" key="2">
    <source>
        <dbReference type="ARBA" id="ARBA00022658"/>
    </source>
</evidence>
<evidence type="ECO:0000259" key="6">
    <source>
        <dbReference type="PROSITE" id="PS50219"/>
    </source>
</evidence>
<dbReference type="InterPro" id="IPR041675">
    <property type="entry name" value="PH_5"/>
</dbReference>
<feature type="domain" description="CNH" evidence="6">
    <location>
        <begin position="1266"/>
        <end position="1575"/>
    </location>
</feature>
<evidence type="ECO:0000259" key="5">
    <source>
        <dbReference type="PROSITE" id="PS50010"/>
    </source>
</evidence>
<dbReference type="OrthoDB" id="2272012at2759"/>
<dbReference type="InterPro" id="IPR035899">
    <property type="entry name" value="DBL_dom_sf"/>
</dbReference>
<feature type="compositionally biased region" description="Low complexity" evidence="3">
    <location>
        <begin position="206"/>
        <end position="226"/>
    </location>
</feature>